<proteinExistence type="predicted"/>
<dbReference type="EMBL" id="AOGZ02000001">
    <property type="protein sequence ID" value="EOQ98369.1"/>
    <property type="molecule type" value="Genomic_DNA"/>
</dbReference>
<dbReference type="STRING" id="1218599.LEP1GSC195_0450"/>
<gene>
    <name evidence="1" type="ORF">LEP1GSC195_0450</name>
</gene>
<evidence type="ECO:0000313" key="2">
    <source>
        <dbReference type="Proteomes" id="UP000013984"/>
    </source>
</evidence>
<comment type="caution">
    <text evidence="1">The sequence shown here is derived from an EMBL/GenBank/DDBJ whole genome shotgun (WGS) entry which is preliminary data.</text>
</comment>
<protein>
    <submittedName>
        <fullName evidence="1">Uncharacterized protein</fullName>
    </submittedName>
</protein>
<dbReference type="Proteomes" id="UP000013984">
    <property type="component" value="Unassembled WGS sequence"/>
</dbReference>
<reference evidence="1" key="1">
    <citation type="submission" date="2013-04" db="EMBL/GenBank/DDBJ databases">
        <authorList>
            <person name="Harkins D.M."/>
            <person name="Durkin A.S."/>
            <person name="Brinkac L.M."/>
            <person name="Haft D.H."/>
            <person name="Selengut J.D."/>
            <person name="Sanka R."/>
            <person name="DePew J."/>
            <person name="Purushe J."/>
            <person name="Galloway R.L."/>
            <person name="Vinetz J.M."/>
            <person name="Sutton G.G."/>
            <person name="Nierman W.C."/>
            <person name="Fouts D.E."/>
        </authorList>
    </citation>
    <scope>NUCLEOTIDE SEQUENCE [LARGE SCALE GENOMIC DNA]</scope>
    <source>
        <strain evidence="1">CDC</strain>
    </source>
</reference>
<dbReference type="AlphaFoldDB" id="R9A8K3"/>
<organism evidence="1 2">
    <name type="scientific">Leptospira wolbachii serovar Codice str. CDC</name>
    <dbReference type="NCBI Taxonomy" id="1218599"/>
    <lineage>
        <taxon>Bacteria</taxon>
        <taxon>Pseudomonadati</taxon>
        <taxon>Spirochaetota</taxon>
        <taxon>Spirochaetia</taxon>
        <taxon>Leptospirales</taxon>
        <taxon>Leptospiraceae</taxon>
        <taxon>Leptospira</taxon>
    </lineage>
</organism>
<name>R9A8K3_9LEPT</name>
<keyword evidence="2" id="KW-1185">Reference proteome</keyword>
<evidence type="ECO:0000313" key="1">
    <source>
        <dbReference type="EMBL" id="EOQ98369.1"/>
    </source>
</evidence>
<sequence length="45" mass="4928">MGFVHPKAPLSSFPVRIWNLGRLSRGKEFLSSEKVGLGASHSFQA</sequence>
<accession>R9A8K3</accession>